<dbReference type="GeneID" id="104609621"/>
<name>A0A1U8B4I8_NELNU</name>
<organism evidence="2 3">
    <name type="scientific">Nelumbo nucifera</name>
    <name type="common">Sacred lotus</name>
    <dbReference type="NCBI Taxonomy" id="4432"/>
    <lineage>
        <taxon>Eukaryota</taxon>
        <taxon>Viridiplantae</taxon>
        <taxon>Streptophyta</taxon>
        <taxon>Embryophyta</taxon>
        <taxon>Tracheophyta</taxon>
        <taxon>Spermatophyta</taxon>
        <taxon>Magnoliopsida</taxon>
        <taxon>Proteales</taxon>
        <taxon>Nelumbonaceae</taxon>
        <taxon>Nelumbo</taxon>
    </lineage>
</organism>
<accession>A0A1U8B4I8</accession>
<evidence type="ECO:0000313" key="2">
    <source>
        <dbReference type="Proteomes" id="UP000189703"/>
    </source>
</evidence>
<feature type="compositionally biased region" description="Pro residues" evidence="1">
    <location>
        <begin position="179"/>
        <end position="259"/>
    </location>
</feature>
<reference evidence="3" key="1">
    <citation type="submission" date="2025-08" db="UniProtKB">
        <authorList>
            <consortium name="RefSeq"/>
        </authorList>
    </citation>
    <scope>IDENTIFICATION</scope>
</reference>
<evidence type="ECO:0000313" key="3">
    <source>
        <dbReference type="RefSeq" id="XP_010274295.1"/>
    </source>
</evidence>
<dbReference type="KEGG" id="nnu:104609621"/>
<gene>
    <name evidence="3" type="primary">LOC104609621</name>
</gene>
<dbReference type="Proteomes" id="UP000189703">
    <property type="component" value="Unplaced"/>
</dbReference>
<keyword evidence="2" id="KW-1185">Reference proteome</keyword>
<dbReference type="InParanoid" id="A0A1U8B4I8"/>
<dbReference type="AlphaFoldDB" id="A0A1U8B4I8"/>
<feature type="region of interest" description="Disordered" evidence="1">
    <location>
        <begin position="141"/>
        <end position="271"/>
    </location>
</feature>
<dbReference type="RefSeq" id="XP_010274295.1">
    <property type="nucleotide sequence ID" value="XM_010275993.1"/>
</dbReference>
<protein>
    <submittedName>
        <fullName evidence="3">Formin-1-like</fullName>
    </submittedName>
</protein>
<feature type="compositionally biased region" description="Pro residues" evidence="1">
    <location>
        <begin position="146"/>
        <end position="156"/>
    </location>
</feature>
<evidence type="ECO:0000256" key="1">
    <source>
        <dbReference type="SAM" id="MobiDB-lite"/>
    </source>
</evidence>
<sequence length="271" mass="29745">MHLRAKFNKLEKNKVELNMCTKKLKREVERVDVLTFMWRKMEDEDYTDGLINESLNRQRKAEEITEEKMSCITISTNIIKKSIPLSLYMSNSSAATKLHRSISSLTYSCKEVSLRYGVSHLQTNPTHVRLSLRHVLAAFGSSDPPATSPPELPSRPTPETSSFPPEVPATRTAPDIETAPPPEVVIPNPPPAPPSQIPPRPNPGPEFPGPPIPSPSIPDIPIPKPPDVVPPQPPDQIPPRPPSIDPPPSMPPDIIPPTGPFAVSLQLVGEP</sequence>
<proteinExistence type="predicted"/>